<proteinExistence type="predicted"/>
<reference evidence="1" key="1">
    <citation type="journal article" date="2015" name="Nature">
        <title>Complex archaea that bridge the gap between prokaryotes and eukaryotes.</title>
        <authorList>
            <person name="Spang A."/>
            <person name="Saw J.H."/>
            <person name="Jorgensen S.L."/>
            <person name="Zaremba-Niedzwiedzka K."/>
            <person name="Martijn J."/>
            <person name="Lind A.E."/>
            <person name="van Eijk R."/>
            <person name="Schleper C."/>
            <person name="Guy L."/>
            <person name="Ettema T.J."/>
        </authorList>
    </citation>
    <scope>NUCLEOTIDE SEQUENCE</scope>
</reference>
<evidence type="ECO:0000313" key="1">
    <source>
        <dbReference type="EMBL" id="KKN17554.1"/>
    </source>
</evidence>
<accession>A0A0F9NHX6</accession>
<protein>
    <submittedName>
        <fullName evidence="1">Uncharacterized protein</fullName>
    </submittedName>
</protein>
<gene>
    <name evidence="1" type="ORF">LCGC14_0964790</name>
</gene>
<dbReference type="AlphaFoldDB" id="A0A0F9NHX6"/>
<organism evidence="1">
    <name type="scientific">marine sediment metagenome</name>
    <dbReference type="NCBI Taxonomy" id="412755"/>
    <lineage>
        <taxon>unclassified sequences</taxon>
        <taxon>metagenomes</taxon>
        <taxon>ecological metagenomes</taxon>
    </lineage>
</organism>
<comment type="caution">
    <text evidence="1">The sequence shown here is derived from an EMBL/GenBank/DDBJ whole genome shotgun (WGS) entry which is preliminary data.</text>
</comment>
<dbReference type="EMBL" id="LAZR01003509">
    <property type="protein sequence ID" value="KKN17554.1"/>
    <property type="molecule type" value="Genomic_DNA"/>
</dbReference>
<name>A0A0F9NHX6_9ZZZZ</name>
<sequence length="106" mass="12001">MYLIKIPRRINIGGFTYKVRTSERVNKELRDCNRRGSHSEFLREIDIAKAAPCEASNTFTHEIIHAVDAIYCNAGLTEAQISSLSNGLHQVLEQLKVRFVLEVNNG</sequence>